<evidence type="ECO:0000256" key="3">
    <source>
        <dbReference type="ARBA" id="ARBA00023295"/>
    </source>
</evidence>
<feature type="domain" description="Glycosyl hydrolases family 39 N-terminal catalytic" evidence="6">
    <location>
        <begin position="35"/>
        <end position="541"/>
    </location>
</feature>
<evidence type="ECO:0000259" key="7">
    <source>
        <dbReference type="Pfam" id="PF21200"/>
    </source>
</evidence>
<evidence type="ECO:0000256" key="1">
    <source>
        <dbReference type="ARBA" id="ARBA00008875"/>
    </source>
</evidence>
<dbReference type="Pfam" id="PF01229">
    <property type="entry name" value="Glyco_hydro_39"/>
    <property type="match status" value="1"/>
</dbReference>
<keyword evidence="3" id="KW-0326">Glycosidase</keyword>
<evidence type="ECO:0000259" key="6">
    <source>
        <dbReference type="Pfam" id="PF01229"/>
    </source>
</evidence>
<reference evidence="8 9" key="1">
    <citation type="journal article" date="2020" name="Nature">
        <title>Six reference-quality genomes reveal evolution of bat adaptations.</title>
        <authorList>
            <person name="Jebb D."/>
            <person name="Huang Z."/>
            <person name="Pippel M."/>
            <person name="Hughes G.M."/>
            <person name="Lavrichenko K."/>
            <person name="Devanna P."/>
            <person name="Winkler S."/>
            <person name="Jermiin L.S."/>
            <person name="Skirmuntt E.C."/>
            <person name="Katzourakis A."/>
            <person name="Burkitt-Gray L."/>
            <person name="Ray D.A."/>
            <person name="Sullivan K.A.M."/>
            <person name="Roscito J.G."/>
            <person name="Kirilenko B.M."/>
            <person name="Davalos L.M."/>
            <person name="Corthals A.P."/>
            <person name="Power M.L."/>
            <person name="Jones G."/>
            <person name="Ransome R.D."/>
            <person name="Dechmann D.K.N."/>
            <person name="Locatelli A.G."/>
            <person name="Puechmaille S.J."/>
            <person name="Fedrigo O."/>
            <person name="Jarvis E.D."/>
            <person name="Hiller M."/>
            <person name="Vernes S.C."/>
            <person name="Myers E.W."/>
            <person name="Teeling E.C."/>
        </authorList>
    </citation>
    <scope>NUCLEOTIDE SEQUENCE [LARGE SCALE GENOMIC DNA]</scope>
    <source>
        <strain evidence="8">Bat1K_MPI-CBG_1</strain>
    </source>
</reference>
<dbReference type="InterPro" id="IPR049167">
    <property type="entry name" value="GH39_C"/>
</dbReference>
<dbReference type="Proteomes" id="UP000664940">
    <property type="component" value="Unassembled WGS sequence"/>
</dbReference>
<dbReference type="PRINTS" id="PR00745">
    <property type="entry name" value="GLHYDRLASE39"/>
</dbReference>
<feature type="active site" description="Proton donor" evidence="4">
    <location>
        <position position="198"/>
    </location>
</feature>
<organism evidence="8 9">
    <name type="scientific">Phyllostomus discolor</name>
    <name type="common">pale spear-nosed bat</name>
    <dbReference type="NCBI Taxonomy" id="89673"/>
    <lineage>
        <taxon>Eukaryota</taxon>
        <taxon>Metazoa</taxon>
        <taxon>Chordata</taxon>
        <taxon>Craniata</taxon>
        <taxon>Vertebrata</taxon>
        <taxon>Euteleostomi</taxon>
        <taxon>Mammalia</taxon>
        <taxon>Eutheria</taxon>
        <taxon>Laurasiatheria</taxon>
        <taxon>Chiroptera</taxon>
        <taxon>Yangochiroptera</taxon>
        <taxon>Phyllostomidae</taxon>
        <taxon>Phyllostominae</taxon>
        <taxon>Phyllostomus</taxon>
    </lineage>
</organism>
<evidence type="ECO:0000256" key="4">
    <source>
        <dbReference type="PIRSR" id="PIRSR600514-1"/>
    </source>
</evidence>
<dbReference type="InterPro" id="IPR049166">
    <property type="entry name" value="GH39_cat"/>
</dbReference>
<evidence type="ECO:0000313" key="8">
    <source>
        <dbReference type="EMBL" id="KAF6130465.1"/>
    </source>
</evidence>
<gene>
    <name evidence="8" type="ORF">HJG60_006560</name>
</gene>
<dbReference type="PANTHER" id="PTHR12631:SF8">
    <property type="entry name" value="ALPHA-L-IDURONIDASE"/>
    <property type="match status" value="1"/>
</dbReference>
<dbReference type="PANTHER" id="PTHR12631">
    <property type="entry name" value="ALPHA-L-IDURONIDASE"/>
    <property type="match status" value="1"/>
</dbReference>
<dbReference type="Pfam" id="PF21200">
    <property type="entry name" value="Glyco_hydro_39_C"/>
    <property type="match status" value="1"/>
</dbReference>
<dbReference type="Gene3D" id="2.60.40.10">
    <property type="entry name" value="Immunoglobulins"/>
    <property type="match status" value="1"/>
</dbReference>
<dbReference type="EMBL" id="JABVXQ010000001">
    <property type="protein sequence ID" value="KAF6130465.1"/>
    <property type="molecule type" value="Genomic_DNA"/>
</dbReference>
<evidence type="ECO:0000256" key="2">
    <source>
        <dbReference type="ARBA" id="ARBA00022801"/>
    </source>
</evidence>
<evidence type="ECO:0000313" key="9">
    <source>
        <dbReference type="Proteomes" id="UP000664940"/>
    </source>
</evidence>
<dbReference type="InterPro" id="IPR013783">
    <property type="entry name" value="Ig-like_fold"/>
</dbReference>
<feature type="domain" description="Alpha-L-iduronidase C-terminal" evidence="7">
    <location>
        <begin position="568"/>
        <end position="656"/>
    </location>
</feature>
<protein>
    <submittedName>
        <fullName evidence="8">Alpha-L-iduronidase</fullName>
    </submittedName>
</protein>
<comment type="caution">
    <text evidence="8">The sequence shown here is derived from an EMBL/GenBank/DDBJ whole genome shotgun (WGS) entry which is preliminary data.</text>
</comment>
<proteinExistence type="inferred from homology"/>
<dbReference type="SUPFAM" id="SSF51011">
    <property type="entry name" value="Glycosyl hydrolase domain"/>
    <property type="match status" value="1"/>
</dbReference>
<feature type="chain" id="PRO_5032941455" evidence="5">
    <location>
        <begin position="32"/>
        <end position="660"/>
    </location>
</feature>
<dbReference type="InterPro" id="IPR049165">
    <property type="entry name" value="GH39_as"/>
</dbReference>
<keyword evidence="5" id="KW-0732">Signal</keyword>
<comment type="similarity">
    <text evidence="1">Belongs to the glycosyl hydrolase 39 family.</text>
</comment>
<dbReference type="AlphaFoldDB" id="A0A834ER81"/>
<evidence type="ECO:0000256" key="5">
    <source>
        <dbReference type="SAM" id="SignalP"/>
    </source>
</evidence>
<dbReference type="GO" id="GO:0003940">
    <property type="term" value="F:L-iduronidase activity"/>
    <property type="evidence" value="ECO:0007669"/>
    <property type="project" value="TreeGrafter"/>
</dbReference>
<accession>A0A834ER81</accession>
<dbReference type="FunFam" id="2.60.40.1500:FF:000001">
    <property type="entry name" value="Alpha-L-iduronidase"/>
    <property type="match status" value="1"/>
</dbReference>
<dbReference type="Gene3D" id="2.60.40.1500">
    <property type="entry name" value="Glycosyl hydrolase domain, family 39"/>
    <property type="match status" value="1"/>
</dbReference>
<keyword evidence="2" id="KW-0378">Hydrolase</keyword>
<dbReference type="SUPFAM" id="SSF51445">
    <property type="entry name" value="(Trans)glycosidases"/>
    <property type="match status" value="1"/>
</dbReference>
<dbReference type="InterPro" id="IPR017853">
    <property type="entry name" value="GH"/>
</dbReference>
<name>A0A834ER81_9CHIR</name>
<dbReference type="InterPro" id="IPR051923">
    <property type="entry name" value="Glycosyl_Hydrolase_39"/>
</dbReference>
<feature type="signal peptide" evidence="5">
    <location>
        <begin position="1"/>
        <end position="31"/>
    </location>
</feature>
<dbReference type="PROSITE" id="PS01027">
    <property type="entry name" value="GLYCOSYL_HYDROL_F39"/>
    <property type="match status" value="1"/>
</dbReference>
<dbReference type="InterPro" id="IPR000514">
    <property type="entry name" value="Glyco_hydro_39"/>
</dbReference>
<dbReference type="FunFam" id="3.20.20.80:FF:000059">
    <property type="entry name" value="Alpha-L-iduronidase"/>
    <property type="match status" value="1"/>
</dbReference>
<dbReference type="Gene3D" id="3.20.20.80">
    <property type="entry name" value="Glycosidases"/>
    <property type="match status" value="1"/>
</dbReference>
<sequence>MPASAECPPGPGPVQLVLLAALLASSPAALAEAPHLVRVDAARALRPLRHFWRSTGFCPPLPHNRADQYDLSWDQQLNLAYVGAVPHGGIEQVRTHWLLELITARRSAGQGLSYNFTHLDGYLDLLRENQLLPGFELMGSPSGHFSDFEDKQQVFEWRELVSLLARRYIGRGPSDSRGTADRYGLEHVSKWNFETWNEPDHHDFDNVSMTTQGFFNYYDACSEGLRAASPALRLGGPGDSFHPPPHSPLSWGLLGHCLHGTNFFTGEVGVRLDYIALHKKGAGSSIYILEQEEAVVRQIKQLFPEFADTPVYNDEADPLVGWSLPQPWRADVTYAAMVVKVIAQHQDLLVGNSSSSVRYALLSNDNAFLSYHPHPFSQRTLAARFQVNNTRPPHVQLLRKPVLAAMGLLALLDGEQLWAQVSQDGAVLDANHTVGVLASAHRPAGAADAWRAAVLVYASDDTRAHANRSAALTLRLHGVPPGPGLVYVTFYLDNQLCSPYGEWQRLGRPVFPSPEQFRRMRAAEDPVATAPRPFPASGRLTLRRELPLPSLLLVHVCARPEEPPGQVTRLRPLPLTRGQLLLVWSDERMASKCLWTYEVQFSLDGQGYAPVSGRPSTFNLFVFSPDAAVVSGFYRVRAVDYWARPGPFSDPVRYVEAPAQ</sequence>
<dbReference type="GO" id="GO:0005975">
    <property type="term" value="P:carbohydrate metabolic process"/>
    <property type="evidence" value="ECO:0007669"/>
    <property type="project" value="InterPro"/>
</dbReference>